<feature type="region of interest" description="Disordered" evidence="1">
    <location>
        <begin position="193"/>
        <end position="217"/>
    </location>
</feature>
<protein>
    <submittedName>
        <fullName evidence="2">Uncharacterized protein</fullName>
    </submittedName>
</protein>
<dbReference type="Proteomes" id="UP000265715">
    <property type="component" value="Unassembled WGS sequence"/>
</dbReference>
<sequence length="416" mass="42788">MEPGQRLPGLAAGEGLPGVRRAGGDGEAEAHQLGAPQVGHGALHVVHHGLALGGAGEVHAEGRGGGRRRAQAEAELGVGAAHRAQQPQQPLEHRRAPLERHPHVAAAEFGGVVQAQGVGAAQPGLERGDRGHLEGAEAPGGHLEGVAPAAHPHLALPGAGAAVAHRHEARPDGGDPHVDPVSRGVEVALGAHGRGGVADHQRRGVQARAAQGHGGGEVGAVVGGADLLEGAEQLAARGGPEGLGVAPGPHQHGPGAAREALAHLRLGPLEAAGAQVGRGHGGRGVEHQHQRPRPVELEARPRQRQPAQQPGQQQQQQPQVQTPPGHPPPPRLPPQPQPCHLALLRPAAAVEPVDEPEEGGQGREPQRVGEGHGLRIERIGCRWSMVDSQTQDARRVSCVVRLTSYALALDPRRAFG</sequence>
<comment type="caution">
    <text evidence="2">The sequence shown here is derived from an EMBL/GenBank/DDBJ whole genome shotgun (WGS) entry which is preliminary data.</text>
</comment>
<feature type="region of interest" description="Disordered" evidence="1">
    <location>
        <begin position="274"/>
        <end position="339"/>
    </location>
</feature>
<feature type="compositionally biased region" description="Low complexity" evidence="1">
    <location>
        <begin position="7"/>
        <end position="18"/>
    </location>
</feature>
<dbReference type="EMBL" id="QXDL01000215">
    <property type="protein sequence ID" value="RIH80825.1"/>
    <property type="molecule type" value="Genomic_DNA"/>
</dbReference>
<evidence type="ECO:0000313" key="3">
    <source>
        <dbReference type="Proteomes" id="UP000265715"/>
    </source>
</evidence>
<feature type="region of interest" description="Disordered" evidence="1">
    <location>
        <begin position="1"/>
        <end position="26"/>
    </location>
</feature>
<name>A0A399E8T2_9DEIN</name>
<dbReference type="AlphaFoldDB" id="A0A399E8T2"/>
<gene>
    <name evidence="2" type="ORF">Mterra_03445</name>
</gene>
<accession>A0A399E8T2</accession>
<evidence type="ECO:0000313" key="2">
    <source>
        <dbReference type="EMBL" id="RIH80825.1"/>
    </source>
</evidence>
<feature type="compositionally biased region" description="Pro residues" evidence="1">
    <location>
        <begin position="324"/>
        <end position="337"/>
    </location>
</feature>
<keyword evidence="3" id="KW-1185">Reference proteome</keyword>
<reference evidence="2 3" key="1">
    <citation type="submission" date="2018-08" db="EMBL/GenBank/DDBJ databases">
        <title>Meiothermus terrae DSM 26712 genome sequencing project.</title>
        <authorList>
            <person name="Da Costa M.S."/>
            <person name="Albuquerque L."/>
            <person name="Raposo P."/>
            <person name="Froufe H.J.C."/>
            <person name="Barroso C.S."/>
            <person name="Egas C."/>
        </authorList>
    </citation>
    <scope>NUCLEOTIDE SEQUENCE [LARGE SCALE GENOMIC DNA]</scope>
    <source>
        <strain evidence="2 3">DSM 26712</strain>
    </source>
</reference>
<feature type="compositionally biased region" description="Basic and acidic residues" evidence="1">
    <location>
        <begin position="283"/>
        <end position="301"/>
    </location>
</feature>
<proteinExistence type="predicted"/>
<evidence type="ECO:0000256" key="1">
    <source>
        <dbReference type="SAM" id="MobiDB-lite"/>
    </source>
</evidence>
<feature type="compositionally biased region" description="Low complexity" evidence="1">
    <location>
        <begin position="304"/>
        <end position="323"/>
    </location>
</feature>
<organism evidence="2 3">
    <name type="scientific">Calidithermus terrae</name>
    <dbReference type="NCBI Taxonomy" id="1408545"/>
    <lineage>
        <taxon>Bacteria</taxon>
        <taxon>Thermotogati</taxon>
        <taxon>Deinococcota</taxon>
        <taxon>Deinococci</taxon>
        <taxon>Thermales</taxon>
        <taxon>Thermaceae</taxon>
        <taxon>Calidithermus</taxon>
    </lineage>
</organism>